<dbReference type="Proteomes" id="UP001359886">
    <property type="component" value="Unassembled WGS sequence"/>
</dbReference>
<dbReference type="Gene3D" id="3.20.20.140">
    <property type="entry name" value="Metal-dependent hydrolases"/>
    <property type="match status" value="1"/>
</dbReference>
<reference evidence="2 3" key="1">
    <citation type="submission" date="2024-02" db="EMBL/GenBank/DDBJ databases">
        <title>A novel Wenzhouxiangellaceae bacterium, isolated from coastal sediments.</title>
        <authorList>
            <person name="Du Z.-J."/>
            <person name="Ye Y.-Q."/>
            <person name="Zhang X.-Y."/>
        </authorList>
    </citation>
    <scope>NUCLEOTIDE SEQUENCE [LARGE SCALE GENOMIC DNA]</scope>
    <source>
        <strain evidence="2 3">CH-27</strain>
    </source>
</reference>
<dbReference type="SUPFAM" id="SSF89550">
    <property type="entry name" value="PHP domain-like"/>
    <property type="match status" value="1"/>
</dbReference>
<feature type="region of interest" description="Disordered" evidence="1">
    <location>
        <begin position="1"/>
        <end position="20"/>
    </location>
</feature>
<sequence length="813" mass="90066">MSPNPTCRTNPPPPVTRTAVSRSASPRRVLTFFVLVLLAPVFLTPNSVSIAIQPLLAAERAEPPNGQEPIDSFELDLGPQGPGQNRRLYGHATLEADAQATTGQYGTWRLSYQVGHLGIDDGARLFLLFNAVADWGRFQWTDPEAPNYVSVETMGQAHISVSQDNRHAGPRPYWGGLIFTVREGNLVAGDRVNIILGDRSAGSPGARAPTVKPHQSQEFRFAVDPLNANMPVRVLESPRMEVLADEAARLQLLWPSEAEAGGTTWLLVKVKDKWGNPATSFTGTVALSANGIGGLPETYTFRTQDRGYRRFDDLALPPEETRITVHGRTLDAPALKAESNLLVTRTTPEFNLYCGDLHGQHIRGSSNLAQYAGYARGFAGIDFMSWAVNDFHITSATWDAIQATSRHFDEAGRFVVFPGYEWSGTTGRGGDHNVIYLEEDQPLFRSAYVEPDLRGYDPADDRYTVTDLIASVDRDKTFLMPHIGGRRANLEYHDANLMPVIEMYSNHGQFEWFLREALERGLKVGFTASSDDVYGKLGDSIPGDGLFSVHGGLTCVFARNLTREAIWEAFLARRVYATTGERIQLRFTAGEHWMGQELTAREAPRFTVETSGTAGIEQIEFFRGTERIGIFRPDRPASDYRVVWRGAASRERGRVTNWSGEIRGPAAKLDDIRPWRLDYPTETVRHDDEAIHIATVTSGDEDGVVFTADATTGAAIDIRLRMRSRGQFDTSSEGDDRVEVTVPLDEITPEATVFQAGGVDREVAVSRVGRDYPGHVRHEWTDPHPPGGTHAYWVRVQQEDGATAWSSPIFVTR</sequence>
<evidence type="ECO:0000313" key="3">
    <source>
        <dbReference type="Proteomes" id="UP001359886"/>
    </source>
</evidence>
<protein>
    <submittedName>
        <fullName evidence="2">DUF3604 domain-containing protein</fullName>
    </submittedName>
</protein>
<feature type="region of interest" description="Disordered" evidence="1">
    <location>
        <begin position="62"/>
        <end position="86"/>
    </location>
</feature>
<keyword evidence="3" id="KW-1185">Reference proteome</keyword>
<dbReference type="AlphaFoldDB" id="A0AAW9RDX5"/>
<dbReference type="InterPro" id="IPR022028">
    <property type="entry name" value="DUF3604"/>
</dbReference>
<evidence type="ECO:0000313" key="2">
    <source>
        <dbReference type="EMBL" id="MEJ8566283.1"/>
    </source>
</evidence>
<accession>A0AAW9RDX5</accession>
<dbReference type="EMBL" id="JAZHOG010000001">
    <property type="protein sequence ID" value="MEJ8566283.1"/>
    <property type="molecule type" value="Genomic_DNA"/>
</dbReference>
<name>A0AAW9RDX5_9GAMM</name>
<gene>
    <name evidence="2" type="ORF">V3330_01490</name>
</gene>
<dbReference type="InterPro" id="IPR016195">
    <property type="entry name" value="Pol/histidinol_Pase-like"/>
</dbReference>
<organism evidence="2 3">
    <name type="scientific">Elongatibacter sediminis</name>
    <dbReference type="NCBI Taxonomy" id="3119006"/>
    <lineage>
        <taxon>Bacteria</taxon>
        <taxon>Pseudomonadati</taxon>
        <taxon>Pseudomonadota</taxon>
        <taxon>Gammaproteobacteria</taxon>
        <taxon>Chromatiales</taxon>
        <taxon>Wenzhouxiangellaceae</taxon>
        <taxon>Elongatibacter</taxon>
    </lineage>
</organism>
<dbReference type="RefSeq" id="WP_354693606.1">
    <property type="nucleotide sequence ID" value="NZ_JAZHOG010000001.1"/>
</dbReference>
<evidence type="ECO:0000256" key="1">
    <source>
        <dbReference type="SAM" id="MobiDB-lite"/>
    </source>
</evidence>
<dbReference type="Pfam" id="PF12228">
    <property type="entry name" value="DUF3604"/>
    <property type="match status" value="1"/>
</dbReference>
<comment type="caution">
    <text evidence="2">The sequence shown here is derived from an EMBL/GenBank/DDBJ whole genome shotgun (WGS) entry which is preliminary data.</text>
</comment>
<proteinExistence type="predicted"/>